<evidence type="ECO:0000313" key="2">
    <source>
        <dbReference type="Proteomes" id="UP000257109"/>
    </source>
</evidence>
<dbReference type="PANTHER" id="PTHR37984:SF5">
    <property type="entry name" value="PROTEIN NYNRIN-LIKE"/>
    <property type="match status" value="1"/>
</dbReference>
<name>A0A371HTV3_MUCPR</name>
<dbReference type="PANTHER" id="PTHR37984">
    <property type="entry name" value="PROTEIN CBG26694"/>
    <property type="match status" value="1"/>
</dbReference>
<dbReference type="Proteomes" id="UP000257109">
    <property type="component" value="Unassembled WGS sequence"/>
</dbReference>
<protein>
    <submittedName>
        <fullName evidence="1">Mitochondrial protein</fullName>
    </submittedName>
</protein>
<reference evidence="1" key="1">
    <citation type="submission" date="2018-05" db="EMBL/GenBank/DDBJ databases">
        <title>Draft genome of Mucuna pruriens seed.</title>
        <authorList>
            <person name="Nnadi N.E."/>
            <person name="Vos R."/>
            <person name="Hasami M.H."/>
            <person name="Devisetty U.K."/>
            <person name="Aguiy J.C."/>
        </authorList>
    </citation>
    <scope>NUCLEOTIDE SEQUENCE [LARGE SCALE GENOMIC DNA]</scope>
    <source>
        <strain evidence="1">JCA_2017</strain>
    </source>
</reference>
<dbReference type="InterPro" id="IPR043128">
    <property type="entry name" value="Rev_trsase/Diguanyl_cyclase"/>
</dbReference>
<proteinExistence type="predicted"/>
<comment type="caution">
    <text evidence="1">The sequence shown here is derived from an EMBL/GenBank/DDBJ whole genome shotgun (WGS) entry which is preliminary data.</text>
</comment>
<dbReference type="AlphaFoldDB" id="A0A371HTV3"/>
<dbReference type="FunFam" id="3.30.70.270:FF:000020">
    <property type="entry name" value="Transposon Tf2-6 polyprotein-like Protein"/>
    <property type="match status" value="1"/>
</dbReference>
<dbReference type="SUPFAM" id="SSF56672">
    <property type="entry name" value="DNA/RNA polymerases"/>
    <property type="match status" value="1"/>
</dbReference>
<dbReference type="InterPro" id="IPR043502">
    <property type="entry name" value="DNA/RNA_pol_sf"/>
</dbReference>
<accession>A0A371HTV3</accession>
<feature type="non-terminal residue" evidence="1">
    <location>
        <position position="91"/>
    </location>
</feature>
<gene>
    <name evidence="1" type="ORF">CR513_09860</name>
</gene>
<feature type="non-terminal residue" evidence="1">
    <location>
        <position position="1"/>
    </location>
</feature>
<dbReference type="Gene3D" id="3.30.70.270">
    <property type="match status" value="1"/>
</dbReference>
<dbReference type="EMBL" id="QJKJ01001728">
    <property type="protein sequence ID" value="RDY06198.1"/>
    <property type="molecule type" value="Genomic_DNA"/>
</dbReference>
<organism evidence="1 2">
    <name type="scientific">Mucuna pruriens</name>
    <name type="common">Velvet bean</name>
    <name type="synonym">Dolichos pruriens</name>
    <dbReference type="NCBI Taxonomy" id="157652"/>
    <lineage>
        <taxon>Eukaryota</taxon>
        <taxon>Viridiplantae</taxon>
        <taxon>Streptophyta</taxon>
        <taxon>Embryophyta</taxon>
        <taxon>Tracheophyta</taxon>
        <taxon>Spermatophyta</taxon>
        <taxon>Magnoliopsida</taxon>
        <taxon>eudicotyledons</taxon>
        <taxon>Gunneridae</taxon>
        <taxon>Pentapetalae</taxon>
        <taxon>rosids</taxon>
        <taxon>fabids</taxon>
        <taxon>Fabales</taxon>
        <taxon>Fabaceae</taxon>
        <taxon>Papilionoideae</taxon>
        <taxon>50 kb inversion clade</taxon>
        <taxon>NPAAA clade</taxon>
        <taxon>indigoferoid/millettioid clade</taxon>
        <taxon>Phaseoleae</taxon>
        <taxon>Mucuna</taxon>
    </lineage>
</organism>
<dbReference type="InterPro" id="IPR050951">
    <property type="entry name" value="Retrovirus_Pol_polyprotein"/>
</dbReference>
<keyword evidence="2" id="KW-1185">Reference proteome</keyword>
<sequence>IVLGHLVSNRGIKVDKAKVDVITSLPNPALVWDVRSFLGHAVFYRLFIRNFSKIALTLSNLLQKDVDFVFDEACVEAFEELKTRLTSAPIL</sequence>
<dbReference type="OrthoDB" id="415724at2759"/>
<evidence type="ECO:0000313" key="1">
    <source>
        <dbReference type="EMBL" id="RDY06198.1"/>
    </source>
</evidence>